<accession>A0A6P6BLI5</accession>
<keyword evidence="4" id="KW-0411">Iron-sulfur</keyword>
<comment type="catalytic activity">
    <reaction evidence="13">
        <text>DNA(n) + a 2'-deoxyribonucleoside 5'-triphosphate = DNA(n+1) + diphosphate</text>
        <dbReference type="Rhea" id="RHEA:22508"/>
        <dbReference type="Rhea" id="RHEA-COMP:17339"/>
        <dbReference type="Rhea" id="RHEA-COMP:17340"/>
        <dbReference type="ChEBI" id="CHEBI:33019"/>
        <dbReference type="ChEBI" id="CHEBI:61560"/>
        <dbReference type="ChEBI" id="CHEBI:173112"/>
        <dbReference type="EC" id="2.7.7.7"/>
    </reaction>
</comment>
<dbReference type="InterPro" id="IPR006134">
    <property type="entry name" value="DNA-dir_DNA_pol_B_multi_dom"/>
</dbReference>
<keyword evidence="7" id="KW-0479">Metal-binding</keyword>
<keyword evidence="10 14" id="KW-0238">DNA-binding</keyword>
<gene>
    <name evidence="18" type="primary">LOC105301780</name>
</gene>
<evidence type="ECO:0000256" key="14">
    <source>
        <dbReference type="RuleBase" id="RU004019"/>
    </source>
</evidence>
<dbReference type="InterPro" id="IPR036388">
    <property type="entry name" value="WH-like_DNA-bd_sf"/>
</dbReference>
<evidence type="ECO:0000256" key="4">
    <source>
        <dbReference type="ARBA" id="ARBA00022485"/>
    </source>
</evidence>
<dbReference type="PANTHER" id="PTHR10322:SF23">
    <property type="entry name" value="DNA POLYMERASE DELTA CATALYTIC SUBUNIT"/>
    <property type="match status" value="1"/>
</dbReference>
<reference evidence="18" key="1">
    <citation type="submission" date="2025-08" db="UniProtKB">
        <authorList>
            <consortium name="RefSeq"/>
        </authorList>
    </citation>
    <scope>IDENTIFICATION</scope>
    <source>
        <tissue evidence="18">Kidney</tissue>
    </source>
</reference>
<organism evidence="17 18">
    <name type="scientific">Pteropus vampyrus</name>
    <name type="common">Large flying fox</name>
    <dbReference type="NCBI Taxonomy" id="132908"/>
    <lineage>
        <taxon>Eukaryota</taxon>
        <taxon>Metazoa</taxon>
        <taxon>Chordata</taxon>
        <taxon>Craniata</taxon>
        <taxon>Vertebrata</taxon>
        <taxon>Euteleostomi</taxon>
        <taxon>Mammalia</taxon>
        <taxon>Eutheria</taxon>
        <taxon>Laurasiatheria</taxon>
        <taxon>Chiroptera</taxon>
        <taxon>Yinpterochiroptera</taxon>
        <taxon>Pteropodoidea</taxon>
        <taxon>Pteropodidae</taxon>
        <taxon>Pteropodinae</taxon>
        <taxon>Pteropus</taxon>
    </lineage>
</organism>
<comment type="subcellular location">
    <subcellularLocation>
        <location evidence="1 14">Nucleus</location>
    </subcellularLocation>
</comment>
<keyword evidence="4" id="KW-0408">Iron</keyword>
<dbReference type="PROSITE" id="PS00116">
    <property type="entry name" value="DNA_POLYMERASE_B"/>
    <property type="match status" value="1"/>
</dbReference>
<dbReference type="SMART" id="SM00413">
    <property type="entry name" value="ETS"/>
    <property type="match status" value="1"/>
</dbReference>
<evidence type="ECO:0000256" key="15">
    <source>
        <dbReference type="SAM" id="MobiDB-lite"/>
    </source>
</evidence>
<dbReference type="InterPro" id="IPR023211">
    <property type="entry name" value="DNA_pol_palm_dom_sf"/>
</dbReference>
<dbReference type="SUPFAM" id="SSF46785">
    <property type="entry name" value="Winged helix' DNA-binding domain"/>
    <property type="match status" value="1"/>
</dbReference>
<keyword evidence="11" id="KW-0804">Transcription</keyword>
<evidence type="ECO:0000256" key="5">
    <source>
        <dbReference type="ARBA" id="ARBA00022679"/>
    </source>
</evidence>
<dbReference type="GeneID" id="105301780"/>
<keyword evidence="4" id="KW-0004">4Fe-4S</keyword>
<keyword evidence="7" id="KW-0862">Zinc</keyword>
<evidence type="ECO:0000256" key="11">
    <source>
        <dbReference type="ARBA" id="ARBA00023163"/>
    </source>
</evidence>
<evidence type="ECO:0000256" key="10">
    <source>
        <dbReference type="ARBA" id="ARBA00023125"/>
    </source>
</evidence>
<dbReference type="InterPro" id="IPR017964">
    <property type="entry name" value="DNA-dir_DNA_pol_B_CS"/>
</dbReference>
<dbReference type="Pfam" id="PF00136">
    <property type="entry name" value="DNA_pol_B"/>
    <property type="match status" value="1"/>
</dbReference>
<dbReference type="InterPro" id="IPR042087">
    <property type="entry name" value="DNA_pol_B_thumb"/>
</dbReference>
<dbReference type="GO" id="GO:0043565">
    <property type="term" value="F:sequence-specific DNA binding"/>
    <property type="evidence" value="ECO:0007669"/>
    <property type="project" value="InterPro"/>
</dbReference>
<keyword evidence="8" id="KW-0239">DNA-directed DNA polymerase</keyword>
<dbReference type="InterPro" id="IPR036390">
    <property type="entry name" value="WH_DNA-bd_sf"/>
</dbReference>
<evidence type="ECO:0000256" key="8">
    <source>
        <dbReference type="ARBA" id="ARBA00022932"/>
    </source>
</evidence>
<proteinExistence type="inferred from homology"/>
<evidence type="ECO:0000256" key="9">
    <source>
        <dbReference type="ARBA" id="ARBA00023015"/>
    </source>
</evidence>
<dbReference type="InterPro" id="IPR000418">
    <property type="entry name" value="Ets_dom"/>
</dbReference>
<evidence type="ECO:0000256" key="3">
    <source>
        <dbReference type="ARBA" id="ARBA00012417"/>
    </source>
</evidence>
<name>A0A6P6BLI5_PTEVA</name>
<keyword evidence="5" id="KW-0808">Transferase</keyword>
<dbReference type="Gene3D" id="1.10.10.10">
    <property type="entry name" value="Winged helix-like DNA-binding domain superfamily/Winged helix DNA-binding domain"/>
    <property type="match status" value="1"/>
</dbReference>
<keyword evidence="12 14" id="KW-0539">Nucleus</keyword>
<keyword evidence="7" id="KW-0863">Zinc-finger</keyword>
<dbReference type="GO" id="GO:0003700">
    <property type="term" value="F:DNA-binding transcription factor activity"/>
    <property type="evidence" value="ECO:0007669"/>
    <property type="project" value="InterPro"/>
</dbReference>
<dbReference type="GO" id="GO:0008296">
    <property type="term" value="F:3'-5'-DNA exonuclease activity"/>
    <property type="evidence" value="ECO:0007669"/>
    <property type="project" value="TreeGrafter"/>
</dbReference>
<evidence type="ECO:0000256" key="1">
    <source>
        <dbReference type="ARBA" id="ARBA00004123"/>
    </source>
</evidence>
<dbReference type="Pfam" id="PF14260">
    <property type="entry name" value="zf-C4pol"/>
    <property type="match status" value="1"/>
</dbReference>
<dbReference type="PROSITE" id="PS00345">
    <property type="entry name" value="ETS_DOMAIN_1"/>
    <property type="match status" value="1"/>
</dbReference>
<dbReference type="GO" id="GO:0006287">
    <property type="term" value="P:base-excision repair, gap-filling"/>
    <property type="evidence" value="ECO:0007669"/>
    <property type="project" value="TreeGrafter"/>
</dbReference>
<evidence type="ECO:0000313" key="18">
    <source>
        <dbReference type="RefSeq" id="XP_023375929.1"/>
    </source>
</evidence>
<evidence type="ECO:0000256" key="12">
    <source>
        <dbReference type="ARBA" id="ARBA00023242"/>
    </source>
</evidence>
<protein>
    <recommendedName>
        <fullName evidence="3">DNA-directed DNA polymerase</fullName>
        <ecNumber evidence="3">2.7.7.7</ecNumber>
    </recommendedName>
</protein>
<dbReference type="Proteomes" id="UP000515202">
    <property type="component" value="Unplaced"/>
</dbReference>
<dbReference type="GO" id="GO:0045004">
    <property type="term" value="P:DNA replication proofreading"/>
    <property type="evidence" value="ECO:0007669"/>
    <property type="project" value="TreeGrafter"/>
</dbReference>
<evidence type="ECO:0000256" key="7">
    <source>
        <dbReference type="ARBA" id="ARBA00022771"/>
    </source>
</evidence>
<feature type="region of interest" description="Disordered" evidence="15">
    <location>
        <begin position="75"/>
        <end position="94"/>
    </location>
</feature>
<evidence type="ECO:0000256" key="6">
    <source>
        <dbReference type="ARBA" id="ARBA00022695"/>
    </source>
</evidence>
<dbReference type="RefSeq" id="XP_023375929.1">
    <property type="nucleotide sequence ID" value="XM_023520161.1"/>
</dbReference>
<dbReference type="GO" id="GO:0003887">
    <property type="term" value="F:DNA-directed DNA polymerase activity"/>
    <property type="evidence" value="ECO:0007669"/>
    <property type="project" value="UniProtKB-KW"/>
</dbReference>
<evidence type="ECO:0000259" key="16">
    <source>
        <dbReference type="PROSITE" id="PS50061"/>
    </source>
</evidence>
<dbReference type="GO" id="GO:0008270">
    <property type="term" value="F:zinc ion binding"/>
    <property type="evidence" value="ECO:0007669"/>
    <property type="project" value="UniProtKB-KW"/>
</dbReference>
<dbReference type="PRINTS" id="PR00454">
    <property type="entry name" value="ETSDOMAIN"/>
</dbReference>
<dbReference type="OrthoDB" id="10043646at2759"/>
<evidence type="ECO:0000313" key="17">
    <source>
        <dbReference type="Proteomes" id="UP000515202"/>
    </source>
</evidence>
<dbReference type="EC" id="2.7.7.7" evidence="3"/>
<keyword evidence="17" id="KW-1185">Reference proteome</keyword>
<dbReference type="InterPro" id="IPR050240">
    <property type="entry name" value="DNA_pol_type-B"/>
</dbReference>
<dbReference type="GO" id="GO:0043625">
    <property type="term" value="C:delta DNA polymerase complex"/>
    <property type="evidence" value="ECO:0007669"/>
    <property type="project" value="TreeGrafter"/>
</dbReference>
<comment type="similarity">
    <text evidence="2 14">Belongs to the ETS family.</text>
</comment>
<dbReference type="PROSITE" id="PS50061">
    <property type="entry name" value="ETS_DOMAIN_3"/>
    <property type="match status" value="1"/>
</dbReference>
<dbReference type="Pfam" id="PF00178">
    <property type="entry name" value="Ets"/>
    <property type="match status" value="1"/>
</dbReference>
<dbReference type="KEGG" id="pvp:105301780"/>
<keyword evidence="9" id="KW-0805">Transcription regulation</keyword>
<dbReference type="PROSITE" id="PS00346">
    <property type="entry name" value="ETS_DOMAIN_2"/>
    <property type="match status" value="1"/>
</dbReference>
<evidence type="ECO:0000256" key="2">
    <source>
        <dbReference type="ARBA" id="ARBA00005562"/>
    </source>
</evidence>
<feature type="region of interest" description="Disordered" evidence="15">
    <location>
        <begin position="590"/>
        <end position="619"/>
    </location>
</feature>
<keyword evidence="6" id="KW-0548">Nucleotidyltransferase</keyword>
<dbReference type="PANTHER" id="PTHR10322">
    <property type="entry name" value="DNA POLYMERASE CATALYTIC SUBUNIT"/>
    <property type="match status" value="1"/>
</dbReference>
<dbReference type="FunFam" id="1.10.132.60:FF:000001">
    <property type="entry name" value="DNA polymerase"/>
    <property type="match status" value="1"/>
</dbReference>
<dbReference type="Gene3D" id="3.90.1600.10">
    <property type="entry name" value="Palm domain of DNA polymerase"/>
    <property type="match status" value="1"/>
</dbReference>
<sequence length="765" mass="85120">MSVVLHHRAARMSPDVTAAWWRETAHGLSWLWPLQLSFDVVRSSCAQSSGSGAPSLHPLRSSLIARFADLDPEAQRDRVAQRSPHLREGSRWDREPACTAHRPWALPAWFPPQSVTGFGRQMIEKTKQLVESKYTMESGYSANAKVVYGDTDSVMCRFGVSSVAEAMALGREAADWVSGHFPSPIRLEFEKVYFPYLLISKKRYAGLLFSSRPDAHDRMDCKGLEAVRRDNCPLVANLVTASLRRLLIDRDPKGAVAHVQDVISDLLCNRIDISQLVITKELTRAAADYAGKQAHVELAERMRKRDPGSAPSLGDRVPYVIIGAAKGVAAYMKSEDPLFVLEHSLPVDTQYYLEQQLAKPLLRIFEPILGEGRAEAVLLRGDHTRCKTVLTGKVGGLLAFAKRHSCCIGCRTVLSHQGAVCRFCQPRESELYQKEVSHLSALEERFSRLWTQCQRCQGSLHEDVICTSRDCPIFYMRKKVRKDLQDQEQLLRRFGPPGPEAWSCSSEPSLQHHARLGGHTYPDGIFYDLDSCKHPSYPDSEGAPDSLWGWTEAPLVPATSYEAFDPAVATFGHPQGVQLCYGPSTYSSAGSLDPTPSLEAPGPGFPAYPTEDFTGQTLGPSACAPYPSPMLSEEGDLLLDSPALEVSDSESDEALVASPEGRGSEAGARKKLRLYQFLLGLLTRGDMRECVWWVEPGAGVFQFSSKHKELLARRWGQQKGNRKRMTYQKLARALRNYAKTGEIRKVKRKLTYQFDSALLPAARRA</sequence>
<dbReference type="InterPro" id="IPR043502">
    <property type="entry name" value="DNA/RNA_pol_sf"/>
</dbReference>
<dbReference type="SUPFAM" id="SSF56672">
    <property type="entry name" value="DNA/RNA polymerases"/>
    <property type="match status" value="1"/>
</dbReference>
<feature type="domain" description="ETS" evidence="16">
    <location>
        <begin position="672"/>
        <end position="755"/>
    </location>
</feature>
<dbReference type="InterPro" id="IPR025687">
    <property type="entry name" value="Znf-C4pol"/>
</dbReference>
<evidence type="ECO:0000256" key="13">
    <source>
        <dbReference type="ARBA" id="ARBA00049244"/>
    </source>
</evidence>
<dbReference type="Gene3D" id="1.10.132.60">
    <property type="entry name" value="DNA polymerase family B, C-terminal domain"/>
    <property type="match status" value="1"/>
</dbReference>
<dbReference type="AlphaFoldDB" id="A0A6P6BLI5"/>
<dbReference type="FunFam" id="1.10.10.10:FF:000250">
    <property type="entry name" value="transcription factor Spi-B isoform X1"/>
    <property type="match status" value="1"/>
</dbReference>
<dbReference type="GO" id="GO:0000166">
    <property type="term" value="F:nucleotide binding"/>
    <property type="evidence" value="ECO:0007669"/>
    <property type="project" value="InterPro"/>
</dbReference>
<dbReference type="GO" id="GO:0051539">
    <property type="term" value="F:4 iron, 4 sulfur cluster binding"/>
    <property type="evidence" value="ECO:0007669"/>
    <property type="project" value="UniProtKB-KW"/>
</dbReference>
<dbReference type="GO" id="GO:0006297">
    <property type="term" value="P:nucleotide-excision repair, DNA gap filling"/>
    <property type="evidence" value="ECO:0007669"/>
    <property type="project" value="TreeGrafter"/>
</dbReference>